<dbReference type="PANTHER" id="PTHR45782:SF4">
    <property type="entry name" value="MITOCHONDRIAL RIBOSOME-ASSOCIATED GTPASE 1"/>
    <property type="match status" value="1"/>
</dbReference>
<evidence type="ECO:0000313" key="5">
    <source>
        <dbReference type="Proteomes" id="UP000095023"/>
    </source>
</evidence>
<evidence type="ECO:0000256" key="1">
    <source>
        <dbReference type="ARBA" id="ARBA00022741"/>
    </source>
</evidence>
<dbReference type="GO" id="GO:0032543">
    <property type="term" value="P:mitochondrial translation"/>
    <property type="evidence" value="ECO:0007669"/>
    <property type="project" value="TreeGrafter"/>
</dbReference>
<evidence type="ECO:0000259" key="3">
    <source>
        <dbReference type="Pfam" id="PF01926"/>
    </source>
</evidence>
<dbReference type="SUPFAM" id="SSF52540">
    <property type="entry name" value="P-loop containing nucleoside triphosphate hydrolases"/>
    <property type="match status" value="1"/>
</dbReference>
<dbReference type="Pfam" id="PF01926">
    <property type="entry name" value="MMR_HSR1"/>
    <property type="match status" value="1"/>
</dbReference>
<dbReference type="GO" id="GO:0003924">
    <property type="term" value="F:GTPase activity"/>
    <property type="evidence" value="ECO:0007669"/>
    <property type="project" value="TreeGrafter"/>
</dbReference>
<accession>A0A1E4TIX2</accession>
<feature type="non-terminal residue" evidence="4">
    <location>
        <position position="259"/>
    </location>
</feature>
<dbReference type="Gene3D" id="3.40.50.300">
    <property type="entry name" value="P-loop containing nucleotide triphosphate hydrolases"/>
    <property type="match status" value="1"/>
</dbReference>
<feature type="domain" description="G" evidence="3">
    <location>
        <begin position="128"/>
        <end position="195"/>
    </location>
</feature>
<dbReference type="GO" id="GO:0005739">
    <property type="term" value="C:mitochondrion"/>
    <property type="evidence" value="ECO:0007669"/>
    <property type="project" value="TreeGrafter"/>
</dbReference>
<keyword evidence="2" id="KW-0342">GTP-binding</keyword>
<gene>
    <name evidence="4" type="ORF">CANCADRAFT_14122</name>
</gene>
<dbReference type="EMBL" id="KV453841">
    <property type="protein sequence ID" value="ODV91667.1"/>
    <property type="molecule type" value="Genomic_DNA"/>
</dbReference>
<evidence type="ECO:0000256" key="2">
    <source>
        <dbReference type="ARBA" id="ARBA00023134"/>
    </source>
</evidence>
<dbReference type="InterPro" id="IPR027417">
    <property type="entry name" value="P-loop_NTPase"/>
</dbReference>
<sequence>FVARNAFNSATSIAKTFTFKHQNVALKRMADVNAIDLIMEIRDARAPLSSSNPIFDKMYPSIPRLHVFSKFERSIYSEKQLADLSAKQNAECVVGDLRDDRSHRAIIKRLVNKYNTLDNPYLSYMGMNVMVVGLPNVGKSTVINGLRSRGTNNKGYLRVGNSPGITRKMTGMITISNDPEIYAYDTPGVALPAVLDLETLLILTIVGCISDSSVDPILTADYLLYTMNLQRNNLREKNDNDSWYSKFMKSCTNNISELL</sequence>
<proteinExistence type="predicted"/>
<organism evidence="4 5">
    <name type="scientific">Tortispora caseinolytica NRRL Y-17796</name>
    <dbReference type="NCBI Taxonomy" id="767744"/>
    <lineage>
        <taxon>Eukaryota</taxon>
        <taxon>Fungi</taxon>
        <taxon>Dikarya</taxon>
        <taxon>Ascomycota</taxon>
        <taxon>Saccharomycotina</taxon>
        <taxon>Trigonopsidomycetes</taxon>
        <taxon>Trigonopsidales</taxon>
        <taxon>Trigonopsidaceae</taxon>
        <taxon>Tortispora</taxon>
    </lineage>
</organism>
<dbReference type="GO" id="GO:0005525">
    <property type="term" value="F:GTP binding"/>
    <property type="evidence" value="ECO:0007669"/>
    <property type="project" value="UniProtKB-KW"/>
</dbReference>
<dbReference type="Proteomes" id="UP000095023">
    <property type="component" value="Unassembled WGS sequence"/>
</dbReference>
<dbReference type="InterPro" id="IPR006073">
    <property type="entry name" value="GTP-bd"/>
</dbReference>
<keyword evidence="5" id="KW-1185">Reference proteome</keyword>
<protein>
    <recommendedName>
        <fullName evidence="3">G domain-containing protein</fullName>
    </recommendedName>
</protein>
<reference evidence="5" key="1">
    <citation type="submission" date="2016-02" db="EMBL/GenBank/DDBJ databases">
        <title>Comparative genomics of biotechnologically important yeasts.</title>
        <authorList>
            <consortium name="DOE Joint Genome Institute"/>
            <person name="Riley R."/>
            <person name="Haridas S."/>
            <person name="Wolfe K.H."/>
            <person name="Lopes M.R."/>
            <person name="Hittinger C.T."/>
            <person name="Goker M."/>
            <person name="Salamov A."/>
            <person name="Wisecaver J."/>
            <person name="Long T.M."/>
            <person name="Aerts A.L."/>
            <person name="Barry K."/>
            <person name="Choi C."/>
            <person name="Clum A."/>
            <person name="Coughlan A.Y."/>
            <person name="Deshpande S."/>
            <person name="Douglass A.P."/>
            <person name="Hanson S.J."/>
            <person name="Klenk H.-P."/>
            <person name="Labutti K."/>
            <person name="Lapidus A."/>
            <person name="Lindquist E."/>
            <person name="Lipzen A."/>
            <person name="Meier-Kolthoff J.P."/>
            <person name="Ohm R.A."/>
            <person name="Otillar R.P."/>
            <person name="Pangilinan J."/>
            <person name="Peng Y."/>
            <person name="Rokas A."/>
            <person name="Rosa C.A."/>
            <person name="Scheuner C."/>
            <person name="Sibirny A.A."/>
            <person name="Slot J.C."/>
            <person name="Stielow J.B."/>
            <person name="Sun H."/>
            <person name="Kurtzman C.P."/>
            <person name="Blackwell M."/>
            <person name="Jeffries T.W."/>
            <person name="Grigoriev I.V."/>
        </authorList>
    </citation>
    <scope>NUCLEOTIDE SEQUENCE [LARGE SCALE GENOMIC DNA]</scope>
    <source>
        <strain evidence="5">NRRL Y-17796</strain>
    </source>
</reference>
<dbReference type="OrthoDB" id="269151at2759"/>
<keyword evidence="1" id="KW-0547">Nucleotide-binding</keyword>
<name>A0A1E4TIX2_9ASCO</name>
<dbReference type="PANTHER" id="PTHR45782">
    <property type="entry name" value="MITOCHONDRIAL RIBOSOME-ASSOCIATED GTPASE 1"/>
    <property type="match status" value="1"/>
</dbReference>
<dbReference type="AlphaFoldDB" id="A0A1E4TIX2"/>
<feature type="non-terminal residue" evidence="4">
    <location>
        <position position="1"/>
    </location>
</feature>
<evidence type="ECO:0000313" key="4">
    <source>
        <dbReference type="EMBL" id="ODV91667.1"/>
    </source>
</evidence>